<protein>
    <submittedName>
        <fullName evidence="7">Carbohydrate Esterase Family 4 protein</fullName>
    </submittedName>
</protein>
<dbReference type="SUPFAM" id="SSF88713">
    <property type="entry name" value="Glycoside hydrolase/deacetylase"/>
    <property type="match status" value="1"/>
</dbReference>
<keyword evidence="4" id="KW-0378">Hydrolase</keyword>
<dbReference type="InterPro" id="IPR002509">
    <property type="entry name" value="NODB_dom"/>
</dbReference>
<dbReference type="Proteomes" id="UP000266673">
    <property type="component" value="Unassembled WGS sequence"/>
</dbReference>
<evidence type="ECO:0000256" key="4">
    <source>
        <dbReference type="ARBA" id="ARBA00022801"/>
    </source>
</evidence>
<keyword evidence="3" id="KW-0732">Signal</keyword>
<evidence type="ECO:0000256" key="1">
    <source>
        <dbReference type="ARBA" id="ARBA00001941"/>
    </source>
</evidence>
<dbReference type="PANTHER" id="PTHR46471">
    <property type="entry name" value="CHITIN DEACETYLASE"/>
    <property type="match status" value="1"/>
</dbReference>
<organism evidence="7 8">
    <name type="scientific">Gigaspora rosea</name>
    <dbReference type="NCBI Taxonomy" id="44941"/>
    <lineage>
        <taxon>Eukaryota</taxon>
        <taxon>Fungi</taxon>
        <taxon>Fungi incertae sedis</taxon>
        <taxon>Mucoromycota</taxon>
        <taxon>Glomeromycotina</taxon>
        <taxon>Glomeromycetes</taxon>
        <taxon>Diversisporales</taxon>
        <taxon>Gigasporaceae</taxon>
        <taxon>Gigaspora</taxon>
    </lineage>
</organism>
<evidence type="ECO:0000313" key="7">
    <source>
        <dbReference type="EMBL" id="RIB23530.1"/>
    </source>
</evidence>
<dbReference type="STRING" id="44941.A0A397VM35"/>
<dbReference type="Pfam" id="PF01522">
    <property type="entry name" value="Polysacc_deac_1"/>
    <property type="match status" value="1"/>
</dbReference>
<dbReference type="PROSITE" id="PS51677">
    <property type="entry name" value="NODB"/>
    <property type="match status" value="1"/>
</dbReference>
<keyword evidence="2" id="KW-0479">Metal-binding</keyword>
<feature type="domain" description="NodB homology" evidence="6">
    <location>
        <begin position="12"/>
        <end position="198"/>
    </location>
</feature>
<dbReference type="GO" id="GO:0046872">
    <property type="term" value="F:metal ion binding"/>
    <property type="evidence" value="ECO:0007669"/>
    <property type="project" value="UniProtKB-KW"/>
</dbReference>
<dbReference type="EMBL" id="QKWP01000257">
    <property type="protein sequence ID" value="RIB23530.1"/>
    <property type="molecule type" value="Genomic_DNA"/>
</dbReference>
<evidence type="ECO:0000256" key="3">
    <source>
        <dbReference type="ARBA" id="ARBA00022729"/>
    </source>
</evidence>
<evidence type="ECO:0000259" key="6">
    <source>
        <dbReference type="PROSITE" id="PS51677"/>
    </source>
</evidence>
<keyword evidence="5" id="KW-0119">Carbohydrate metabolism</keyword>
<dbReference type="GO" id="GO:0005975">
    <property type="term" value="P:carbohydrate metabolic process"/>
    <property type="evidence" value="ECO:0007669"/>
    <property type="project" value="InterPro"/>
</dbReference>
<sequence length="235" mass="27363">SLKLIQSCKRERTLALTFGGGPRSWTQTILDELRNNSIKATFFVNGHSDPDFCIYDYAEIILQMYNDGHQIAHHTWSHPHLGQVSPDEIKYQIDWLDVAFLKILGVTPRFIRLPFGEAMNYPELREDLIRRGFKFFALWDVDTNDYLGNVTNSEILFLNGINDTNPHIILSNDTLKITADELVPFYIEQAKNLNYSFDTVAGCNGIHNKNYWYKFIRELQQRDKTWVCTRDDIHG</sequence>
<dbReference type="AlphaFoldDB" id="A0A397VM35"/>
<proteinExistence type="predicted"/>
<name>A0A397VM35_9GLOM</name>
<dbReference type="PANTHER" id="PTHR46471:SF2">
    <property type="entry name" value="CHITIN DEACETYLASE-RELATED"/>
    <property type="match status" value="1"/>
</dbReference>
<evidence type="ECO:0000256" key="5">
    <source>
        <dbReference type="ARBA" id="ARBA00023277"/>
    </source>
</evidence>
<accession>A0A397VM35</accession>
<keyword evidence="8" id="KW-1185">Reference proteome</keyword>
<evidence type="ECO:0000256" key="2">
    <source>
        <dbReference type="ARBA" id="ARBA00022723"/>
    </source>
</evidence>
<evidence type="ECO:0000313" key="8">
    <source>
        <dbReference type="Proteomes" id="UP000266673"/>
    </source>
</evidence>
<dbReference type="GO" id="GO:0016810">
    <property type="term" value="F:hydrolase activity, acting on carbon-nitrogen (but not peptide) bonds"/>
    <property type="evidence" value="ECO:0007669"/>
    <property type="project" value="InterPro"/>
</dbReference>
<reference evidence="7 8" key="1">
    <citation type="submission" date="2018-06" db="EMBL/GenBank/DDBJ databases">
        <title>Comparative genomics reveals the genomic features of Rhizophagus irregularis, R. cerebriforme, R. diaphanum and Gigaspora rosea, and their symbiotic lifestyle signature.</title>
        <authorList>
            <person name="Morin E."/>
            <person name="San Clemente H."/>
            <person name="Chen E.C.H."/>
            <person name="De La Providencia I."/>
            <person name="Hainaut M."/>
            <person name="Kuo A."/>
            <person name="Kohler A."/>
            <person name="Murat C."/>
            <person name="Tang N."/>
            <person name="Roy S."/>
            <person name="Loubradou J."/>
            <person name="Henrissat B."/>
            <person name="Grigoriev I.V."/>
            <person name="Corradi N."/>
            <person name="Roux C."/>
            <person name="Martin F.M."/>
        </authorList>
    </citation>
    <scope>NUCLEOTIDE SEQUENCE [LARGE SCALE GENOMIC DNA]</scope>
    <source>
        <strain evidence="7 8">DAOM 194757</strain>
    </source>
</reference>
<dbReference type="OrthoDB" id="407355at2759"/>
<gene>
    <name evidence="7" type="ORF">C2G38_1959305</name>
</gene>
<comment type="caution">
    <text evidence="7">The sequence shown here is derived from an EMBL/GenBank/DDBJ whole genome shotgun (WGS) entry which is preliminary data.</text>
</comment>
<dbReference type="Gene3D" id="3.20.20.370">
    <property type="entry name" value="Glycoside hydrolase/deacetylase"/>
    <property type="match status" value="1"/>
</dbReference>
<comment type="cofactor">
    <cofactor evidence="1">
        <name>Co(2+)</name>
        <dbReference type="ChEBI" id="CHEBI:48828"/>
    </cofactor>
</comment>
<dbReference type="InterPro" id="IPR011330">
    <property type="entry name" value="Glyco_hydro/deAcase_b/a-brl"/>
</dbReference>
<feature type="non-terminal residue" evidence="7">
    <location>
        <position position="1"/>
    </location>
</feature>